<accession>A0ABQ9X669</accession>
<keyword evidence="2" id="KW-0472">Membrane</keyword>
<feature type="compositionally biased region" description="Basic and acidic residues" evidence="1">
    <location>
        <begin position="1076"/>
        <end position="1086"/>
    </location>
</feature>
<protein>
    <recommendedName>
        <fullName evidence="5">Right handed beta helix domain-containing protein</fullName>
    </recommendedName>
</protein>
<proteinExistence type="predicted"/>
<evidence type="ECO:0000256" key="1">
    <source>
        <dbReference type="SAM" id="MobiDB-lite"/>
    </source>
</evidence>
<feature type="compositionally biased region" description="Basic and acidic residues" evidence="1">
    <location>
        <begin position="1119"/>
        <end position="1135"/>
    </location>
</feature>
<feature type="transmembrane region" description="Helical" evidence="2">
    <location>
        <begin position="1042"/>
        <end position="1066"/>
    </location>
</feature>
<dbReference type="Proteomes" id="UP001281761">
    <property type="component" value="Unassembled WGS sequence"/>
</dbReference>
<keyword evidence="2" id="KW-0812">Transmembrane</keyword>
<gene>
    <name evidence="3" type="ORF">BLNAU_19245</name>
</gene>
<dbReference type="EMBL" id="JARBJD010000246">
    <property type="protein sequence ID" value="KAK2945820.1"/>
    <property type="molecule type" value="Genomic_DNA"/>
</dbReference>
<dbReference type="SUPFAM" id="SSF51126">
    <property type="entry name" value="Pectin lyase-like"/>
    <property type="match status" value="1"/>
</dbReference>
<keyword evidence="2" id="KW-1133">Transmembrane helix</keyword>
<keyword evidence="4" id="KW-1185">Reference proteome</keyword>
<evidence type="ECO:0000256" key="2">
    <source>
        <dbReference type="SAM" id="Phobius"/>
    </source>
</evidence>
<dbReference type="InterPro" id="IPR011050">
    <property type="entry name" value="Pectin_lyase_fold/virulence"/>
</dbReference>
<name>A0ABQ9X669_9EUKA</name>
<sequence length="1135" mass="121183">MVLLPLVRTSWCLPTPPRDSSSTDTPHSDNMSPFLSVCGAGLVLSNVSLILGTGPLLDFGLLSHDSTGSDEIGLGETSTLLVGSVLRNVTSRGCCRSGLVVARGLCQKLVGTSVTLSTSHLCGTGCLDINAFGSVGCVNTSFSHCSSSADSSEQFTHKHFKQDGKFVYEDGYDRITATFHLCTFTDMTSNDRSACVLVEARHDVTMTECSFNNIKGRFGGALYIRSKTDGDGRATISLCSFLNSTANAYGSALLAWRALYAALVATATISECVFMDCSANLTSGAGGALYVQDSTLSLTSVQFRNNAAKFGTDVYLALCGTRDEVEKRVSDCHTDKPESSLYFDSKNQTGIVQPFGITTTITNLEITPPAYTTHGQVVVETATEVEGTMLLLLDNTQPEVPYSEDAPPATCRVVVVNFPSLSTTGSSVEMSFGDSDRLQFPSTYSLIAASISATPIDITFTSPPTLTIDPPRVRKILCEPGTIGEMLVWLEGYKLEVGEYTIHFEESPNLSLNVTFSKNQAGLPNQESSSVSVGPGGEDTRFAFKETYKVNMITFKSQPVLMESDGFSLILSDLPRVRKILCQPGTIGELLVSLKGRLLPVGEYTIHFEESSSLTLKVTFPTNQTGLPNQESSSVSVGPGGTDTRFAFGETYKVNTITFDKKPVLMESDKLVLIIPPFETPFVIEVNKAEGGDGKCRGDDNSCGSLSAAFEAATKMGVKPTTLKLVTSDSLSNTQSISDENEVIVRKGGVARPSLIVPSTFSSRPLVVLSVSNASLTLTDVDALIRFSSLDLKLVSVSSGSFEFRNGAISFDSSSTANSEIGNADSDFCSWSTGTIEIVNSTALFKSCSLTKLTQGAIIQSGGNVTLEEVTFLSNGPSNKEFPSARRNVMCSSGGEVSVGVLRGDGGSVSMPGSGISGDGCSVSGTATTMSIVFLDTSESRITHDKKTGNFELELVGSGFLPCGLALEMFTSLEDGNSVESLTLVVDTDTASLFTETRIEFIVRPNDVANLSSKLEWKVRLLNGDSSIGTSRLVLREKPRSMLWLIPGIVVVVVVIVGVIVALLLIRRCRSKKSAEKKVEMNKTADEAAPTVTEPATDRPETENEAEPAMNVSDMPTKLTEEDTKESSDSPDRKI</sequence>
<evidence type="ECO:0000313" key="3">
    <source>
        <dbReference type="EMBL" id="KAK2945820.1"/>
    </source>
</evidence>
<feature type="region of interest" description="Disordered" evidence="1">
    <location>
        <begin position="1076"/>
        <end position="1135"/>
    </location>
</feature>
<reference evidence="3 4" key="1">
    <citation type="journal article" date="2022" name="bioRxiv">
        <title>Genomics of Preaxostyla Flagellates Illuminates Evolutionary Transitions and the Path Towards Mitochondrial Loss.</title>
        <authorList>
            <person name="Novak L.V.F."/>
            <person name="Treitli S.C."/>
            <person name="Pyrih J."/>
            <person name="Halakuc P."/>
            <person name="Pipaliya S.V."/>
            <person name="Vacek V."/>
            <person name="Brzon O."/>
            <person name="Soukal P."/>
            <person name="Eme L."/>
            <person name="Dacks J.B."/>
            <person name="Karnkowska A."/>
            <person name="Elias M."/>
            <person name="Hampl V."/>
        </authorList>
    </citation>
    <scope>NUCLEOTIDE SEQUENCE [LARGE SCALE GENOMIC DNA]</scope>
    <source>
        <strain evidence="3">NAU3</strain>
        <tissue evidence="3">Gut</tissue>
    </source>
</reference>
<organism evidence="3 4">
    <name type="scientific">Blattamonas nauphoetae</name>
    <dbReference type="NCBI Taxonomy" id="2049346"/>
    <lineage>
        <taxon>Eukaryota</taxon>
        <taxon>Metamonada</taxon>
        <taxon>Preaxostyla</taxon>
        <taxon>Oxymonadida</taxon>
        <taxon>Blattamonas</taxon>
    </lineage>
</organism>
<comment type="caution">
    <text evidence="3">The sequence shown here is derived from an EMBL/GenBank/DDBJ whole genome shotgun (WGS) entry which is preliminary data.</text>
</comment>
<evidence type="ECO:0000313" key="4">
    <source>
        <dbReference type="Proteomes" id="UP001281761"/>
    </source>
</evidence>
<evidence type="ECO:0008006" key="5">
    <source>
        <dbReference type="Google" id="ProtNLM"/>
    </source>
</evidence>